<dbReference type="SUPFAM" id="SSF49785">
    <property type="entry name" value="Galactose-binding domain-like"/>
    <property type="match status" value="1"/>
</dbReference>
<dbReference type="Gene3D" id="2.60.120.430">
    <property type="entry name" value="Galactose-binding lectin"/>
    <property type="match status" value="1"/>
</dbReference>
<keyword evidence="2" id="KW-0378">Hydrolase</keyword>
<evidence type="ECO:0000256" key="2">
    <source>
        <dbReference type="ARBA" id="ARBA00022801"/>
    </source>
</evidence>
<keyword evidence="5" id="KW-1185">Reference proteome</keyword>
<reference evidence="4 5" key="1">
    <citation type="submission" date="2016-10" db="EMBL/GenBank/DDBJ databases">
        <authorList>
            <person name="de Groot N.N."/>
        </authorList>
    </citation>
    <scope>NUCLEOTIDE SEQUENCE [LARGE SCALE GENOMIC DNA]</scope>
    <source>
        <strain evidence="4 5">DSM 21001</strain>
    </source>
</reference>
<sequence length="461" mass="49715">MCGASSTAPGGAGEDKEMGKIKMRQRKYGWTMLLLCGVCVSASAQKAIEFTCGKQAKGAISLSAEKRYTAPAESDATGRPAFGFDLVASPDQFAGGACASDHAFFFSVAVPDGNYQVTVVLGSGARSTTTVRAESRRLFVDKRSLAAGASATEVFNVNVRTADIAGGSGVGAKVRLKPREIGALDWDEKLTLEFNGEHPSVRSIAVRPIGDVPTVYMAGDSTMVDQDKEPWAAWGQMLPVFFGPRVVIANEAESGETIRSFTGERRFDKIMSTIKKGDYLIIQFAHNDQKNGSPETTDFQGSLAKYVDAVTAKGAHPILVTAMNRRTFDAEGHITDSLGGYPQATRAFAEERKLPLIDLNAMSKTLYEAMGQDGTIKAFVHYPANTFPGQTTELKDDTHFNSYGAYELARAVVQSMRDQKMPLAAYLKAGIPAFDPAHPDSVATFDLPRSPLFELEKPYGK</sequence>
<dbReference type="EMBL" id="FOZL01000001">
    <property type="protein sequence ID" value="SFS12312.1"/>
    <property type="molecule type" value="Genomic_DNA"/>
</dbReference>
<dbReference type="PANTHER" id="PTHR43695">
    <property type="entry name" value="PUTATIVE (AFU_ORTHOLOGUE AFUA_2G17250)-RELATED"/>
    <property type="match status" value="1"/>
</dbReference>
<evidence type="ECO:0000259" key="3">
    <source>
        <dbReference type="Pfam" id="PF13472"/>
    </source>
</evidence>
<protein>
    <submittedName>
        <fullName evidence="4">Lysophospholipase L1</fullName>
    </submittedName>
</protein>
<dbReference type="PANTHER" id="PTHR43695:SF1">
    <property type="entry name" value="RHAMNOGALACTURONAN ACETYLESTERASE"/>
    <property type="match status" value="1"/>
</dbReference>
<dbReference type="AlphaFoldDB" id="A0A1I6M9U3"/>
<dbReference type="GO" id="GO:0016788">
    <property type="term" value="F:hydrolase activity, acting on ester bonds"/>
    <property type="evidence" value="ECO:0007669"/>
    <property type="project" value="UniProtKB-ARBA"/>
</dbReference>
<dbReference type="STRING" id="474950.SAMN05421771_2099"/>
<evidence type="ECO:0000256" key="1">
    <source>
        <dbReference type="ARBA" id="ARBA00008668"/>
    </source>
</evidence>
<dbReference type="InterPro" id="IPR008979">
    <property type="entry name" value="Galactose-bd-like_sf"/>
</dbReference>
<proteinExistence type="inferred from homology"/>
<gene>
    <name evidence="4" type="ORF">SAMN05421771_2099</name>
</gene>
<dbReference type="Pfam" id="PF13472">
    <property type="entry name" value="Lipase_GDSL_2"/>
    <property type="match status" value="1"/>
</dbReference>
<dbReference type="CDD" id="cd01821">
    <property type="entry name" value="Rhamnogalacturan_acetylesterase_like"/>
    <property type="match status" value="1"/>
</dbReference>
<comment type="similarity">
    <text evidence="1">Belongs to the 'GDSL' lipolytic enzyme family.</text>
</comment>
<dbReference type="InterPro" id="IPR036514">
    <property type="entry name" value="SGNH_hydro_sf"/>
</dbReference>
<dbReference type="Proteomes" id="UP000199024">
    <property type="component" value="Unassembled WGS sequence"/>
</dbReference>
<name>A0A1I6M9U3_9BACT</name>
<dbReference type="Gene3D" id="3.40.50.1110">
    <property type="entry name" value="SGNH hydrolase"/>
    <property type="match status" value="1"/>
</dbReference>
<dbReference type="InterPro" id="IPR037459">
    <property type="entry name" value="RhgT-like"/>
</dbReference>
<feature type="domain" description="SGNH hydrolase-type esterase" evidence="3">
    <location>
        <begin position="219"/>
        <end position="369"/>
    </location>
</feature>
<dbReference type="SUPFAM" id="SSF52266">
    <property type="entry name" value="SGNH hydrolase"/>
    <property type="match status" value="1"/>
</dbReference>
<organism evidence="4 5">
    <name type="scientific">Granulicella pectinivorans</name>
    <dbReference type="NCBI Taxonomy" id="474950"/>
    <lineage>
        <taxon>Bacteria</taxon>
        <taxon>Pseudomonadati</taxon>
        <taxon>Acidobacteriota</taxon>
        <taxon>Terriglobia</taxon>
        <taxon>Terriglobales</taxon>
        <taxon>Acidobacteriaceae</taxon>
        <taxon>Granulicella</taxon>
    </lineage>
</organism>
<dbReference type="InterPro" id="IPR013830">
    <property type="entry name" value="SGNH_hydro"/>
</dbReference>
<accession>A0A1I6M9U3</accession>
<evidence type="ECO:0000313" key="4">
    <source>
        <dbReference type="EMBL" id="SFS12312.1"/>
    </source>
</evidence>
<evidence type="ECO:0000313" key="5">
    <source>
        <dbReference type="Proteomes" id="UP000199024"/>
    </source>
</evidence>